<organism evidence="1 2">
    <name type="scientific">Neobacillus massiliamazoniensis</name>
    <dbReference type="NCBI Taxonomy" id="1499688"/>
    <lineage>
        <taxon>Bacteria</taxon>
        <taxon>Bacillati</taxon>
        <taxon>Bacillota</taxon>
        <taxon>Bacilli</taxon>
        <taxon>Bacillales</taxon>
        <taxon>Bacillaceae</taxon>
        <taxon>Neobacillus</taxon>
    </lineage>
</organism>
<reference evidence="2" key="1">
    <citation type="submission" date="2015-05" db="EMBL/GenBank/DDBJ databases">
        <authorList>
            <person name="Urmite Genomes"/>
        </authorList>
    </citation>
    <scope>NUCLEOTIDE SEQUENCE [LARGE SCALE GENOMIC DNA]</scope>
    <source>
        <strain evidence="2">LF1</strain>
    </source>
</reference>
<proteinExistence type="predicted"/>
<dbReference type="EMBL" id="CVRB01000001">
    <property type="protein sequence ID" value="CRK80333.1"/>
    <property type="molecule type" value="Genomic_DNA"/>
</dbReference>
<dbReference type="RefSeq" id="WP_176699611.1">
    <property type="nucleotide sequence ID" value="NZ_CVRB01000001.1"/>
</dbReference>
<gene>
    <name evidence="1" type="ORF">BN000_00214</name>
</gene>
<accession>A0A0U1NQK7</accession>
<keyword evidence="2" id="KW-1185">Reference proteome</keyword>
<protein>
    <submittedName>
        <fullName evidence="1">Uncharacterized protein</fullName>
    </submittedName>
</protein>
<name>A0A0U1NQK7_9BACI</name>
<evidence type="ECO:0000313" key="2">
    <source>
        <dbReference type="Proteomes" id="UP000199087"/>
    </source>
</evidence>
<dbReference type="STRING" id="1499688.BN000_00214"/>
<sequence length="49" mass="5724">MNRTKKCVECGSYVPPYQNFFCEECWEKALNEKLKEDEKKKGVKHGAKA</sequence>
<dbReference type="Proteomes" id="UP000199087">
    <property type="component" value="Unassembled WGS sequence"/>
</dbReference>
<evidence type="ECO:0000313" key="1">
    <source>
        <dbReference type="EMBL" id="CRK80333.1"/>
    </source>
</evidence>
<dbReference type="AlphaFoldDB" id="A0A0U1NQK7"/>